<evidence type="ECO:0000313" key="1">
    <source>
        <dbReference type="EMBL" id="MFC6179090.1"/>
    </source>
</evidence>
<evidence type="ECO:0000313" key="2">
    <source>
        <dbReference type="Proteomes" id="UP001596158"/>
    </source>
</evidence>
<gene>
    <name evidence="1" type="ORF">ACFQGR_06795</name>
</gene>
<organism evidence="1 2">
    <name type="scientific">Weissella sagaensis</name>
    <dbReference type="NCBI Taxonomy" id="2559928"/>
    <lineage>
        <taxon>Bacteria</taxon>
        <taxon>Bacillati</taxon>
        <taxon>Bacillota</taxon>
        <taxon>Bacilli</taxon>
        <taxon>Lactobacillales</taxon>
        <taxon>Lactobacillaceae</taxon>
        <taxon>Weissella</taxon>
    </lineage>
</organism>
<keyword evidence="2" id="KW-1185">Reference proteome</keyword>
<sequence length="204" mass="22432">MLKYIKPIVISSVAILGISTISTNSCISVNASSIDTEQRSTSQLSNRVVDISDRYINFNNRTNQFYVDDSLHQQLTSVEYQSVIVQVKNTNEQISLAISDDKDVNTDISVVDPNNGEMILITQYGRAAGKTAIKFYWNYARIWIKAADLRNALQVGFAIGGVYAPTKAIIAAMSIAGIAASNIKNGIWFDYNYYAGSVLKAGQQ</sequence>
<reference evidence="2" key="1">
    <citation type="journal article" date="2019" name="Int. J. Syst. Evol. Microbiol.">
        <title>The Global Catalogue of Microorganisms (GCM) 10K type strain sequencing project: providing services to taxonomists for standard genome sequencing and annotation.</title>
        <authorList>
            <consortium name="The Broad Institute Genomics Platform"/>
            <consortium name="The Broad Institute Genome Sequencing Center for Infectious Disease"/>
            <person name="Wu L."/>
            <person name="Ma J."/>
        </authorList>
    </citation>
    <scope>NUCLEOTIDE SEQUENCE [LARGE SCALE GENOMIC DNA]</scope>
    <source>
        <strain evidence="2">CCM 8924</strain>
    </source>
</reference>
<dbReference type="EMBL" id="JBHSSG010000013">
    <property type="protein sequence ID" value="MFC6179090.1"/>
    <property type="molecule type" value="Genomic_DNA"/>
</dbReference>
<proteinExistence type="predicted"/>
<name>A0ABW1RUG2_9LACO</name>
<protein>
    <submittedName>
        <fullName evidence="1">Uncharacterized protein</fullName>
    </submittedName>
</protein>
<accession>A0ABW1RUG2</accession>
<comment type="caution">
    <text evidence="1">The sequence shown here is derived from an EMBL/GenBank/DDBJ whole genome shotgun (WGS) entry which is preliminary data.</text>
</comment>
<dbReference type="RefSeq" id="WP_042491772.1">
    <property type="nucleotide sequence ID" value="NZ_BJDT01000001.1"/>
</dbReference>
<dbReference type="Proteomes" id="UP001596158">
    <property type="component" value="Unassembled WGS sequence"/>
</dbReference>